<keyword evidence="3" id="KW-0967">Endosome</keyword>
<evidence type="ECO:0000256" key="6">
    <source>
        <dbReference type="SAM" id="MobiDB-lite"/>
    </source>
</evidence>
<comment type="similarity">
    <text evidence="2">Belongs to the SNF7 family.</text>
</comment>
<feature type="compositionally biased region" description="Basic and acidic residues" evidence="6">
    <location>
        <begin position="225"/>
        <end position="268"/>
    </location>
</feature>
<dbReference type="Gene3D" id="6.10.250.1710">
    <property type="match status" value="1"/>
</dbReference>
<evidence type="ECO:0000313" key="7">
    <source>
        <dbReference type="EMBL" id="TKY87841.1"/>
    </source>
</evidence>
<evidence type="ECO:0000256" key="1">
    <source>
        <dbReference type="ARBA" id="ARBA00004177"/>
    </source>
</evidence>
<gene>
    <name evidence="7" type="ORF">EX895_003422</name>
</gene>
<dbReference type="AlphaFoldDB" id="A0A4U7KTI7"/>
<evidence type="ECO:0000256" key="5">
    <source>
        <dbReference type="ARBA" id="ARBA00042586"/>
    </source>
</evidence>
<dbReference type="GO" id="GO:0032511">
    <property type="term" value="P:late endosome to vacuole transport via multivesicular body sorting pathway"/>
    <property type="evidence" value="ECO:0007669"/>
    <property type="project" value="TreeGrafter"/>
</dbReference>
<evidence type="ECO:0000256" key="4">
    <source>
        <dbReference type="ARBA" id="ARBA00040017"/>
    </source>
</evidence>
<dbReference type="RefSeq" id="XP_029739826.1">
    <property type="nucleotide sequence ID" value="XM_029884020.1"/>
</dbReference>
<comment type="caution">
    <text evidence="7">The sequence shown here is derived from an EMBL/GenBank/DDBJ whole genome shotgun (WGS) entry which is preliminary data.</text>
</comment>
<dbReference type="GO" id="GO:0009898">
    <property type="term" value="C:cytoplasmic side of plasma membrane"/>
    <property type="evidence" value="ECO:0007669"/>
    <property type="project" value="TreeGrafter"/>
</dbReference>
<dbReference type="GO" id="GO:0006900">
    <property type="term" value="P:vesicle budding from membrane"/>
    <property type="evidence" value="ECO:0007669"/>
    <property type="project" value="TreeGrafter"/>
</dbReference>
<dbReference type="InterPro" id="IPR005024">
    <property type="entry name" value="Snf7_fam"/>
</dbReference>
<name>A0A4U7KTI7_9BASI</name>
<comment type="subcellular location">
    <subcellularLocation>
        <location evidence="1">Endosome</location>
    </subcellularLocation>
</comment>
<dbReference type="PANTHER" id="PTHR22761:SF10">
    <property type="entry name" value="GH13992P"/>
    <property type="match status" value="1"/>
</dbReference>
<organism evidence="7 8">
    <name type="scientific">Sporisorium graminicola</name>
    <dbReference type="NCBI Taxonomy" id="280036"/>
    <lineage>
        <taxon>Eukaryota</taxon>
        <taxon>Fungi</taxon>
        <taxon>Dikarya</taxon>
        <taxon>Basidiomycota</taxon>
        <taxon>Ustilaginomycotina</taxon>
        <taxon>Ustilaginomycetes</taxon>
        <taxon>Ustilaginales</taxon>
        <taxon>Ustilaginaceae</taxon>
        <taxon>Sporisorium</taxon>
    </lineage>
</organism>
<evidence type="ECO:0000256" key="3">
    <source>
        <dbReference type="ARBA" id="ARBA00022753"/>
    </source>
</evidence>
<dbReference type="KEGG" id="sgra:EX895_003422"/>
<keyword evidence="8" id="KW-1185">Reference proteome</keyword>
<sequence>MSPGEFQTQFSAVCVEHFHFSPSARDADLVLTYLSRDHSPRLAVRQSGIIKLSGSEAEPVDPITDEDRSVIAVKETLRKLDLQITSLEARIAHRNTQIREALRSPSNKVQAASYLRSRKALEEVLAKRTGIRDTLSGVVAKIEQAKTDVDVMRAYKASSDVLRSVLRSDELQVDNVDKVMDGLAEVVAEQREVDEAMRVGAGGAVVEEVDEDEIMDELRVLEAEKRQEEERENQRDEQAKKEDIEREAQKLRESKEHEELQARFDRLRVAQSPLSTPSNETGTESGKQNEAADHTAIAE</sequence>
<dbReference type="GeneID" id="40726317"/>
<reference evidence="7 8" key="1">
    <citation type="submission" date="2019-05" db="EMBL/GenBank/DDBJ databases">
        <title>Sporisorium graminicola CBS 10092 draft sequencing and annotation.</title>
        <authorList>
            <person name="Solano-Gonzalez S."/>
            <person name="Caddick M.X."/>
            <person name="Darby A."/>
        </authorList>
    </citation>
    <scope>NUCLEOTIDE SEQUENCE [LARGE SCALE GENOMIC DNA]</scope>
    <source>
        <strain evidence="7 8">CBS 10092</strain>
    </source>
</reference>
<feature type="compositionally biased region" description="Polar residues" evidence="6">
    <location>
        <begin position="272"/>
        <end position="288"/>
    </location>
</feature>
<dbReference type="PANTHER" id="PTHR22761">
    <property type="entry name" value="CHARGED MULTIVESICULAR BODY PROTEIN"/>
    <property type="match status" value="1"/>
</dbReference>
<dbReference type="Proteomes" id="UP000306050">
    <property type="component" value="Chromosome SGRAM_20"/>
</dbReference>
<dbReference type="GO" id="GO:0005771">
    <property type="term" value="C:multivesicular body"/>
    <property type="evidence" value="ECO:0007669"/>
    <property type="project" value="TreeGrafter"/>
</dbReference>
<dbReference type="Pfam" id="PF03357">
    <property type="entry name" value="Snf7"/>
    <property type="match status" value="1"/>
</dbReference>
<evidence type="ECO:0000256" key="2">
    <source>
        <dbReference type="ARBA" id="ARBA00006190"/>
    </source>
</evidence>
<proteinExistence type="inferred from homology"/>
<evidence type="ECO:0000313" key="8">
    <source>
        <dbReference type="Proteomes" id="UP000306050"/>
    </source>
</evidence>
<dbReference type="GO" id="GO:0000815">
    <property type="term" value="C:ESCRT III complex"/>
    <property type="evidence" value="ECO:0007669"/>
    <property type="project" value="TreeGrafter"/>
</dbReference>
<accession>A0A4U7KTI7</accession>
<dbReference type="EMBL" id="SRRM01000012">
    <property type="protein sequence ID" value="TKY87841.1"/>
    <property type="molecule type" value="Genomic_DNA"/>
</dbReference>
<dbReference type="OrthoDB" id="10250120at2759"/>
<feature type="region of interest" description="Disordered" evidence="6">
    <location>
        <begin position="225"/>
        <end position="299"/>
    </location>
</feature>
<protein>
    <recommendedName>
        <fullName evidence="4">Vacuolar-sorting protein SNF7</fullName>
    </recommendedName>
    <alternativeName>
        <fullName evidence="5">Vacuolar protein-sorting-associated protein 32</fullName>
    </alternativeName>
</protein>